<dbReference type="GeneTree" id="ENSGT00390000006080"/>
<dbReference type="InterPro" id="IPR057642">
    <property type="entry name" value="TXNDC16_2nd"/>
</dbReference>
<dbReference type="Pfam" id="PF24509">
    <property type="entry name" value="TXNDC16_2nd"/>
    <property type="match status" value="1"/>
</dbReference>
<reference evidence="6" key="3">
    <citation type="submission" date="2025-09" db="UniProtKB">
        <authorList>
            <consortium name="Ensembl"/>
        </authorList>
    </citation>
    <scope>IDENTIFICATION</scope>
</reference>
<feature type="domain" description="TXNDC16 second thioredoxin-like" evidence="5">
    <location>
        <begin position="65"/>
        <end position="184"/>
    </location>
</feature>
<accession>A0A8C4SQ65</accession>
<feature type="compositionally biased region" description="Basic and acidic residues" evidence="1">
    <location>
        <begin position="595"/>
        <end position="611"/>
    </location>
</feature>
<dbReference type="PANTHER" id="PTHR22699">
    <property type="entry name" value="THIOREDOXIN DOMAIN-CONTAINING PROTEIN 16"/>
    <property type="match status" value="1"/>
</dbReference>
<keyword evidence="2" id="KW-0812">Transmembrane</keyword>
<feature type="domain" description="Thioredoxin" evidence="3">
    <location>
        <begin position="252"/>
        <end position="350"/>
    </location>
</feature>
<feature type="transmembrane region" description="Helical" evidence="2">
    <location>
        <begin position="130"/>
        <end position="148"/>
    </location>
</feature>
<organism evidence="6 7">
    <name type="scientific">Erpetoichthys calabaricus</name>
    <name type="common">Rope fish</name>
    <name type="synonym">Calamoichthys calabaricus</name>
    <dbReference type="NCBI Taxonomy" id="27687"/>
    <lineage>
        <taxon>Eukaryota</taxon>
        <taxon>Metazoa</taxon>
        <taxon>Chordata</taxon>
        <taxon>Craniata</taxon>
        <taxon>Vertebrata</taxon>
        <taxon>Euteleostomi</taxon>
        <taxon>Actinopterygii</taxon>
        <taxon>Polypteriformes</taxon>
        <taxon>Polypteridae</taxon>
        <taxon>Erpetoichthys</taxon>
    </lineage>
</organism>
<sequence length="622" mass="70518">MSAEVLEDYGILTAKVNCTKENITKYCTSEHVLNKVHLFRAGQILQTFVTDTVFDVNAIVAHVLFAVLFNEVKYVHTPGELQSLTKAAKGRTDVVFAHVQALGIPEHRAVMEAAFVYGTRYQFVLSTGGSVLKFLGLVLVMTAGLWFLHCKMVPKRSESCRSTTLKKLMTSLNVYIFLKLMEMPLVVRVLPVKYLTLKNAEEAIYLFEENETADLEDETKDYSSVLDILDDEVAESVYRDRSINLESSYVPNLTAQNFTDIISEGSHTVVLFYNTWDPVSMAFMQSYFETAHLLRDATDVTLACVNCADWTEVCMSQNTTQFPVVILYSSSEMPQQYFGMLGTESLHRFIRLRRIPSPLILTTENDVESFLSGEIHQSFAAYSSLAVLGLFNSSDKQGTVYLLFRLLLQIITESIAILLKALFKDFFSWIIYILIKIVSFLFLLDQVELTLLNLPSYLQCKKPLLILFVNDEEKSKASELSFLMFVFFSLSDRTPVGRAVLEFHLGFLPQLPVLILIQINSGSEVFVFPTEYPLLGSEIKNWLHRVQNGYEEPVGELEDENWSPTTPLFDFLAIMDEAVPGFAAQKISKSQQLKSKTEREKVEKDKEENIKLDLSSGHLRTS</sequence>
<dbReference type="Ensembl" id="ENSECRT00000020463.1">
    <property type="protein sequence ID" value="ENSECRP00000020030.1"/>
    <property type="gene ID" value="ENSECRG00000013425.1"/>
</dbReference>
<feature type="transmembrane region" description="Helical" evidence="2">
    <location>
        <begin position="400"/>
        <end position="419"/>
    </location>
</feature>
<gene>
    <name evidence="6" type="primary">TXNDC16</name>
</gene>
<keyword evidence="2" id="KW-1133">Transmembrane helix</keyword>
<dbReference type="SUPFAM" id="SSF52833">
    <property type="entry name" value="Thioredoxin-like"/>
    <property type="match status" value="1"/>
</dbReference>
<proteinExistence type="predicted"/>
<reference evidence="6" key="2">
    <citation type="submission" date="2025-08" db="UniProtKB">
        <authorList>
            <consortium name="Ensembl"/>
        </authorList>
    </citation>
    <scope>IDENTIFICATION</scope>
</reference>
<evidence type="ECO:0000313" key="7">
    <source>
        <dbReference type="Proteomes" id="UP000694620"/>
    </source>
</evidence>
<feature type="transmembrane region" description="Helical" evidence="2">
    <location>
        <begin position="426"/>
        <end position="444"/>
    </location>
</feature>
<dbReference type="Pfam" id="PF00085">
    <property type="entry name" value="Thioredoxin"/>
    <property type="match status" value="1"/>
</dbReference>
<dbReference type="InterPro" id="IPR013766">
    <property type="entry name" value="Thioredoxin_domain"/>
</dbReference>
<reference evidence="6" key="1">
    <citation type="submission" date="2021-06" db="EMBL/GenBank/DDBJ databases">
        <authorList>
            <consortium name="Wellcome Sanger Institute Data Sharing"/>
        </authorList>
    </citation>
    <scope>NUCLEOTIDE SEQUENCE [LARGE SCALE GENOMIC DNA]</scope>
</reference>
<protein>
    <submittedName>
        <fullName evidence="6">Thioredoxin domain containing 16</fullName>
    </submittedName>
</protein>
<evidence type="ECO:0000313" key="6">
    <source>
        <dbReference type="Ensembl" id="ENSECRP00000020030.1"/>
    </source>
</evidence>
<feature type="domain" description="TXNDC16 N-terminal" evidence="4">
    <location>
        <begin position="2"/>
        <end position="64"/>
    </location>
</feature>
<dbReference type="Pfam" id="PF24508">
    <property type="entry name" value="TXNDC16_N"/>
    <property type="match status" value="1"/>
</dbReference>
<evidence type="ECO:0000256" key="1">
    <source>
        <dbReference type="SAM" id="MobiDB-lite"/>
    </source>
</evidence>
<dbReference type="InterPro" id="IPR036249">
    <property type="entry name" value="Thioredoxin-like_sf"/>
</dbReference>
<name>A0A8C4SQ65_ERPCA</name>
<evidence type="ECO:0000259" key="3">
    <source>
        <dbReference type="Pfam" id="PF00085"/>
    </source>
</evidence>
<dbReference type="Gene3D" id="3.40.30.10">
    <property type="entry name" value="Glutaredoxin"/>
    <property type="match status" value="1"/>
</dbReference>
<dbReference type="AlphaFoldDB" id="A0A8C4SQ65"/>
<keyword evidence="2" id="KW-0472">Membrane</keyword>
<dbReference type="PANTHER" id="PTHR22699:SF1">
    <property type="entry name" value="THIOREDOXIN DOMAIN-CONTAINING PROTEIN 16"/>
    <property type="match status" value="1"/>
</dbReference>
<dbReference type="Proteomes" id="UP000694620">
    <property type="component" value="Chromosome 16"/>
</dbReference>
<keyword evidence="7" id="KW-1185">Reference proteome</keyword>
<evidence type="ECO:0000259" key="5">
    <source>
        <dbReference type="Pfam" id="PF24509"/>
    </source>
</evidence>
<evidence type="ECO:0000256" key="2">
    <source>
        <dbReference type="SAM" id="Phobius"/>
    </source>
</evidence>
<dbReference type="InterPro" id="IPR040090">
    <property type="entry name" value="TXNDC16"/>
</dbReference>
<dbReference type="CDD" id="cd02961">
    <property type="entry name" value="PDI_a_family"/>
    <property type="match status" value="1"/>
</dbReference>
<feature type="region of interest" description="Disordered" evidence="1">
    <location>
        <begin position="590"/>
        <end position="622"/>
    </location>
</feature>
<evidence type="ECO:0000259" key="4">
    <source>
        <dbReference type="Pfam" id="PF24508"/>
    </source>
</evidence>
<dbReference type="InterPro" id="IPR057639">
    <property type="entry name" value="TXNDC16_N"/>
</dbReference>